<reference evidence="7 8" key="1">
    <citation type="submission" date="2016-10" db="EMBL/GenBank/DDBJ databases">
        <authorList>
            <person name="de Groot N.N."/>
        </authorList>
    </citation>
    <scope>NUCLEOTIDE SEQUENCE [LARGE SCALE GENOMIC DNA]</scope>
    <source>
        <strain evidence="7 8">CGMCC 1.7054</strain>
    </source>
</reference>
<feature type="signal peptide" evidence="5">
    <location>
        <begin position="1"/>
        <end position="37"/>
    </location>
</feature>
<dbReference type="GO" id="GO:1904680">
    <property type="term" value="F:peptide transmembrane transporter activity"/>
    <property type="evidence" value="ECO:0007669"/>
    <property type="project" value="TreeGrafter"/>
</dbReference>
<gene>
    <name evidence="7" type="ORF">SAMN04487966_107134</name>
</gene>
<dbReference type="PANTHER" id="PTHR30290">
    <property type="entry name" value="PERIPLASMIC BINDING COMPONENT OF ABC TRANSPORTER"/>
    <property type="match status" value="1"/>
</dbReference>
<dbReference type="PIRSF" id="PIRSF002741">
    <property type="entry name" value="MppA"/>
    <property type="match status" value="1"/>
</dbReference>
<evidence type="ECO:0000256" key="1">
    <source>
        <dbReference type="ARBA" id="ARBA00004196"/>
    </source>
</evidence>
<dbReference type="GO" id="GO:0043190">
    <property type="term" value="C:ATP-binding cassette (ABC) transporter complex"/>
    <property type="evidence" value="ECO:0007669"/>
    <property type="project" value="InterPro"/>
</dbReference>
<dbReference type="AlphaFoldDB" id="A0A1I7MNR3"/>
<organism evidence="7 8">
    <name type="scientific">Micrococcus terreus</name>
    <dbReference type="NCBI Taxonomy" id="574650"/>
    <lineage>
        <taxon>Bacteria</taxon>
        <taxon>Bacillati</taxon>
        <taxon>Actinomycetota</taxon>
        <taxon>Actinomycetes</taxon>
        <taxon>Micrococcales</taxon>
        <taxon>Micrococcaceae</taxon>
        <taxon>Micrococcus</taxon>
    </lineage>
</organism>
<dbReference type="PANTHER" id="PTHR30290:SF10">
    <property type="entry name" value="PERIPLASMIC OLIGOPEPTIDE-BINDING PROTEIN-RELATED"/>
    <property type="match status" value="1"/>
</dbReference>
<dbReference type="GO" id="GO:0030313">
    <property type="term" value="C:cell envelope"/>
    <property type="evidence" value="ECO:0007669"/>
    <property type="project" value="UniProtKB-SubCell"/>
</dbReference>
<dbReference type="OrthoDB" id="5240629at2"/>
<comment type="similarity">
    <text evidence="2">Belongs to the bacterial solute-binding protein 5 family.</text>
</comment>
<keyword evidence="3" id="KW-0813">Transport</keyword>
<dbReference type="GO" id="GO:0042597">
    <property type="term" value="C:periplasmic space"/>
    <property type="evidence" value="ECO:0007669"/>
    <property type="project" value="UniProtKB-ARBA"/>
</dbReference>
<dbReference type="Gene3D" id="3.40.190.10">
    <property type="entry name" value="Periplasmic binding protein-like II"/>
    <property type="match status" value="1"/>
</dbReference>
<dbReference type="Gene3D" id="3.10.105.10">
    <property type="entry name" value="Dipeptide-binding Protein, Domain 3"/>
    <property type="match status" value="1"/>
</dbReference>
<dbReference type="SUPFAM" id="SSF53850">
    <property type="entry name" value="Periplasmic binding protein-like II"/>
    <property type="match status" value="1"/>
</dbReference>
<proteinExistence type="inferred from homology"/>
<feature type="domain" description="Solute-binding protein family 5" evidence="6">
    <location>
        <begin position="100"/>
        <end position="457"/>
    </location>
</feature>
<comment type="subcellular location">
    <subcellularLocation>
        <location evidence="1">Cell envelope</location>
    </subcellularLocation>
</comment>
<evidence type="ECO:0000256" key="5">
    <source>
        <dbReference type="SAM" id="SignalP"/>
    </source>
</evidence>
<dbReference type="InterPro" id="IPR000914">
    <property type="entry name" value="SBP_5_dom"/>
</dbReference>
<dbReference type="InterPro" id="IPR030678">
    <property type="entry name" value="Peptide/Ni-bd"/>
</dbReference>
<dbReference type="Proteomes" id="UP000198881">
    <property type="component" value="Unassembled WGS sequence"/>
</dbReference>
<evidence type="ECO:0000256" key="3">
    <source>
        <dbReference type="ARBA" id="ARBA00022448"/>
    </source>
</evidence>
<dbReference type="PROSITE" id="PS51257">
    <property type="entry name" value="PROKAR_LIPOPROTEIN"/>
    <property type="match status" value="1"/>
</dbReference>
<protein>
    <submittedName>
        <fullName evidence="7">Peptide/nickel transport system substrate-binding protein</fullName>
    </submittedName>
</protein>
<evidence type="ECO:0000313" key="7">
    <source>
        <dbReference type="EMBL" id="SFV23519.1"/>
    </source>
</evidence>
<name>A0A1I7MNR3_9MICC</name>
<dbReference type="GO" id="GO:0015833">
    <property type="term" value="P:peptide transport"/>
    <property type="evidence" value="ECO:0007669"/>
    <property type="project" value="TreeGrafter"/>
</dbReference>
<keyword evidence="4 5" id="KW-0732">Signal</keyword>
<keyword evidence="8" id="KW-1185">Reference proteome</keyword>
<evidence type="ECO:0000256" key="4">
    <source>
        <dbReference type="ARBA" id="ARBA00022729"/>
    </source>
</evidence>
<dbReference type="STRING" id="574650.SAMN04487966_107134"/>
<accession>A0A1I7MNR3</accession>
<dbReference type="RefSeq" id="WP_091697804.1">
    <property type="nucleotide sequence ID" value="NZ_FPCG01000007.1"/>
</dbReference>
<evidence type="ECO:0000313" key="8">
    <source>
        <dbReference type="Proteomes" id="UP000198881"/>
    </source>
</evidence>
<feature type="chain" id="PRO_5011602091" evidence="5">
    <location>
        <begin position="38"/>
        <end position="552"/>
    </location>
</feature>
<dbReference type="Pfam" id="PF00496">
    <property type="entry name" value="SBP_bac_5"/>
    <property type="match status" value="1"/>
</dbReference>
<evidence type="ECO:0000256" key="2">
    <source>
        <dbReference type="ARBA" id="ARBA00005695"/>
    </source>
</evidence>
<dbReference type="EMBL" id="FPCG01000007">
    <property type="protein sequence ID" value="SFV23519.1"/>
    <property type="molecule type" value="Genomic_DNA"/>
</dbReference>
<sequence>MSKIITRSPGSRQRGAFTVGLVAIALTLSACGNGAQAQNPTTGPESAAASGEPVEGGHLVFADVVPAPRWQTQSATDYRQANVLNSVLDRLTYYDAETETLVPWIATDWSPNDDLTEWTFTIREGVTFSDGTPLDAEAVARNLQVFGEGITDAQIQPNQDYKNFVSAEVTGDDQVTVTLSEPNANFVRATSSVTSGLVAPSVFELDNAGQNDIAQVIGSGPFTFESQVPDQEIVFTAREDYAWAPETAENQGAPYLDGFTLRYLPEVGHRAGSVSTGQADLVRGIQPVDEATLEAAGHSVYAAAGTDLSSNHMAVRFENEEVSDARVRQALQIGTNREAIKQTVLSDSYQLSGSILNHGAPGFVDLSEDFAYDPERAKELLDEAGWTVGSDGIREKDGQRLELTVSASSNSVVIKPVFDLMVQQWAELGVKLTSRAGDNTFFLQAQTDETVPLYGTRAFSYGGLGPLYGSGGTLTLADDPEFDELVDRANAEADEDARNEILAEQQDYIVNEQAHAIVLWDEVQVYGAHSGTHVEFTTGAAPIFQGAWKEGE</sequence>
<dbReference type="InterPro" id="IPR039424">
    <property type="entry name" value="SBP_5"/>
</dbReference>
<evidence type="ECO:0000259" key="6">
    <source>
        <dbReference type="Pfam" id="PF00496"/>
    </source>
</evidence>